<evidence type="ECO:0000313" key="2">
    <source>
        <dbReference type="EMBL" id="ROI49016.1"/>
    </source>
</evidence>
<feature type="compositionally biased region" description="Polar residues" evidence="1">
    <location>
        <begin position="132"/>
        <end position="143"/>
    </location>
</feature>
<organism evidence="2 3">
    <name type="scientific">Anabarilius grahami</name>
    <name type="common">Kanglang fish</name>
    <name type="synonym">Barilius grahami</name>
    <dbReference type="NCBI Taxonomy" id="495550"/>
    <lineage>
        <taxon>Eukaryota</taxon>
        <taxon>Metazoa</taxon>
        <taxon>Chordata</taxon>
        <taxon>Craniata</taxon>
        <taxon>Vertebrata</taxon>
        <taxon>Euteleostomi</taxon>
        <taxon>Actinopterygii</taxon>
        <taxon>Neopterygii</taxon>
        <taxon>Teleostei</taxon>
        <taxon>Ostariophysi</taxon>
        <taxon>Cypriniformes</taxon>
        <taxon>Xenocyprididae</taxon>
        <taxon>Xenocypridinae</taxon>
        <taxon>Xenocypridinae incertae sedis</taxon>
        <taxon>Anabarilius</taxon>
    </lineage>
</organism>
<evidence type="ECO:0000256" key="1">
    <source>
        <dbReference type="SAM" id="MobiDB-lite"/>
    </source>
</evidence>
<feature type="region of interest" description="Disordered" evidence="1">
    <location>
        <begin position="74"/>
        <end position="149"/>
    </location>
</feature>
<keyword evidence="3" id="KW-1185">Reference proteome</keyword>
<feature type="compositionally biased region" description="Basic and acidic residues" evidence="1">
    <location>
        <begin position="115"/>
        <end position="131"/>
    </location>
</feature>
<sequence length="469" mass="50207">MEYSDMFVLVAQESHDFCLFTKRFISVALACPYDDQTLKSWFWIGANYHRPVDLPDTSGLSWMEFIIRCLESVRPRSRAQPDPEPASSPRTAEYSCEPPADGELPPAATGQPDPETPRTEVTRAPDLELHLTSDQGCEPTTSADEGEMTTEREDWLIDFSEESSTTQTHPSCSSSSSDKDIIMDCVSFTDPLPTLTTTPCSASPPVPSLLDVICPVPSPGNPCDVEPQVTIPPAALRPEVPVASPPAADLVAPSQPVDLSAPPIYGSAGDPPTDGSSGLPRPAGSPLVIRPSSSATDLRDVGYTPSLHPFRYRRLLLPLRVASVLGRTDVTAALGISTSVGRHLYIAAVSQASDVAGVRQLSVCARESTCRVSIGRPPDAVSPLNIIWTPPSINSAVDCRIWGALGLCQRSSTINAARGSSSSLHHSIITPSTSRAPSGHPYDVSPRREDASCWRGKLMLHSPSCPGCY</sequence>
<accession>A0A3N0XMB0</accession>
<gene>
    <name evidence="2" type="ORF">DPX16_7171</name>
</gene>
<proteinExistence type="predicted"/>
<comment type="caution">
    <text evidence="2">The sequence shown here is derived from an EMBL/GenBank/DDBJ whole genome shotgun (WGS) entry which is preliminary data.</text>
</comment>
<protein>
    <submittedName>
        <fullName evidence="2">Uncharacterized protein</fullName>
    </submittedName>
</protein>
<name>A0A3N0XMB0_ANAGA</name>
<dbReference type="AlphaFoldDB" id="A0A3N0XMB0"/>
<dbReference type="EMBL" id="RJVU01071318">
    <property type="protein sequence ID" value="ROI49016.1"/>
    <property type="molecule type" value="Genomic_DNA"/>
</dbReference>
<evidence type="ECO:0000313" key="3">
    <source>
        <dbReference type="Proteomes" id="UP000281406"/>
    </source>
</evidence>
<feature type="region of interest" description="Disordered" evidence="1">
    <location>
        <begin position="246"/>
        <end position="292"/>
    </location>
</feature>
<reference evidence="2 3" key="1">
    <citation type="submission" date="2018-10" db="EMBL/GenBank/DDBJ databases">
        <title>Genome assembly for a Yunnan-Guizhou Plateau 3E fish, Anabarilius grahami (Regan), and its evolutionary and genetic applications.</title>
        <authorList>
            <person name="Jiang W."/>
        </authorList>
    </citation>
    <scope>NUCLEOTIDE SEQUENCE [LARGE SCALE GENOMIC DNA]</scope>
    <source>
        <strain evidence="2">AG-KIZ</strain>
        <tissue evidence="2">Muscle</tissue>
    </source>
</reference>
<dbReference type="Proteomes" id="UP000281406">
    <property type="component" value="Unassembled WGS sequence"/>
</dbReference>